<evidence type="ECO:0000256" key="1">
    <source>
        <dbReference type="SAM" id="MobiDB-lite"/>
    </source>
</evidence>
<dbReference type="EMBL" id="UEGS01000001">
    <property type="protein sequence ID" value="SRX78891.1"/>
    <property type="molecule type" value="Genomic_DNA"/>
</dbReference>
<accession>A0A375YCQ8</accession>
<proteinExistence type="predicted"/>
<evidence type="ECO:0000313" key="3">
    <source>
        <dbReference type="EMBL" id="SRX78891.1"/>
    </source>
</evidence>
<dbReference type="InterPro" id="IPR043796">
    <property type="entry name" value="ESX-1_EspA/EspE-like"/>
</dbReference>
<dbReference type="Proteomes" id="UP000252008">
    <property type="component" value="Unassembled WGS sequence"/>
</dbReference>
<organism evidence="3 4">
    <name type="scientific">Mycolicibacterium parafortuitum</name>
    <name type="common">Mycobacterium parafortuitum</name>
    <dbReference type="NCBI Taxonomy" id="39692"/>
    <lineage>
        <taxon>Bacteria</taxon>
        <taxon>Bacillati</taxon>
        <taxon>Actinomycetota</taxon>
        <taxon>Actinomycetes</taxon>
        <taxon>Mycobacteriales</taxon>
        <taxon>Mycobacteriaceae</taxon>
        <taxon>Mycolicibacterium</taxon>
    </lineage>
</organism>
<name>A0A375YCQ8_MYCPF</name>
<feature type="domain" description="ESX-1 secretion-associated protein EspA/EspE-like" evidence="2">
    <location>
        <begin position="95"/>
        <end position="178"/>
    </location>
</feature>
<dbReference type="Pfam" id="PF18879">
    <property type="entry name" value="EspA_EspE"/>
    <property type="match status" value="1"/>
</dbReference>
<protein>
    <recommendedName>
        <fullName evidence="2">ESX-1 secretion-associated protein EspA/EspE-like domain-containing protein</fullName>
    </recommendedName>
</protein>
<feature type="compositionally biased region" description="Basic and acidic residues" evidence="1">
    <location>
        <begin position="272"/>
        <end position="282"/>
    </location>
</feature>
<evidence type="ECO:0000259" key="2">
    <source>
        <dbReference type="Pfam" id="PF18879"/>
    </source>
</evidence>
<keyword evidence="4" id="KW-1185">Reference proteome</keyword>
<dbReference type="AlphaFoldDB" id="A0A375YCQ8"/>
<sequence>MGTAQDLMDIGDGVRSAVVDAPSLVGNIATGDVHGAVTDARNLLGDVTGVGQGLQHLGVRLGEVPTRYLGAMVKLADSKILAVTQLVIEGEKALTGSGDPEVGSGFRESAGHLDDALKTVAAADPADDQWDGSAAAAYRNVNNVHRRRISATQVTDSTIARILSRQAAQVIQTRQTLDEASQYLYDFGLTTAWMNFVPPLAAAKAALDMTAAAVALDMTASSMRDLAATSLHSAWLIRQVEQDYRTALKAIHHEDTADVDDETRGPCGTLIRQRDDLDDRPTRVANPDTYEVPDIDFPWGPAATPYTKADAPQARSRAVPPRTPGVPARTPGVPPAPSPAVRARPAETSGTGTGRAPLRGSPNTPHRKRPR</sequence>
<dbReference type="RefSeq" id="WP_133057264.1">
    <property type="nucleotide sequence ID" value="NZ_MVID01000032.1"/>
</dbReference>
<evidence type="ECO:0000313" key="4">
    <source>
        <dbReference type="Proteomes" id="UP000252008"/>
    </source>
</evidence>
<reference evidence="3 4" key="1">
    <citation type="submission" date="2018-05" db="EMBL/GenBank/DDBJ databases">
        <authorList>
            <consortium name="IHU Genomes"/>
        </authorList>
    </citation>
    <scope>NUCLEOTIDE SEQUENCE [LARGE SCALE GENOMIC DNA]</scope>
    <source>
        <strain evidence="3 4">P7335</strain>
    </source>
</reference>
<feature type="region of interest" description="Disordered" evidence="1">
    <location>
        <begin position="258"/>
        <end position="371"/>
    </location>
</feature>
<dbReference type="STRING" id="39692.BST38_25365"/>
<gene>
    <name evidence="3" type="ORF">MPP7335_00624</name>
</gene>